<dbReference type="InterPro" id="IPR015824">
    <property type="entry name" value="Phosphoglycerate_kinase_N"/>
</dbReference>
<keyword evidence="4 7" id="KW-0547">Nucleotide-binding</keyword>
<dbReference type="UniPathway" id="UPA00109">
    <property type="reaction ID" value="UER00185"/>
</dbReference>
<evidence type="ECO:0000256" key="2">
    <source>
        <dbReference type="ARBA" id="ARBA00013061"/>
    </source>
</evidence>
<comment type="similarity">
    <text evidence="7 9">Belongs to the phosphoglycerate kinase family.</text>
</comment>
<evidence type="ECO:0000256" key="3">
    <source>
        <dbReference type="ARBA" id="ARBA00022679"/>
    </source>
</evidence>
<name>A0A1F7UWR5_9BACT</name>
<keyword evidence="5 7" id="KW-0418">Kinase</keyword>
<dbReference type="GO" id="GO:0005829">
    <property type="term" value="C:cytosol"/>
    <property type="evidence" value="ECO:0007669"/>
    <property type="project" value="TreeGrafter"/>
</dbReference>
<dbReference type="PROSITE" id="PS00111">
    <property type="entry name" value="PGLYCERATE_KINASE"/>
    <property type="match status" value="1"/>
</dbReference>
<dbReference type="InterPro" id="IPR036043">
    <property type="entry name" value="Phosphoglycerate_kinase_sf"/>
</dbReference>
<dbReference type="AlphaFoldDB" id="A0A1F7UWR5"/>
<keyword evidence="3 7" id="KW-0808">Transferase</keyword>
<feature type="binding site" evidence="7">
    <location>
        <begin position="370"/>
        <end position="373"/>
    </location>
    <ligand>
        <name>ATP</name>
        <dbReference type="ChEBI" id="CHEBI:30616"/>
    </ligand>
</feature>
<evidence type="ECO:0000256" key="8">
    <source>
        <dbReference type="PIRSR" id="PIRSR000724-2"/>
    </source>
</evidence>
<keyword evidence="6 7" id="KW-0067">ATP-binding</keyword>
<dbReference type="InterPro" id="IPR001576">
    <property type="entry name" value="Phosphoglycerate_kinase"/>
</dbReference>
<evidence type="ECO:0000313" key="11">
    <source>
        <dbReference type="Proteomes" id="UP000176846"/>
    </source>
</evidence>
<comment type="catalytic activity">
    <reaction evidence="1 7 9">
        <text>(2R)-3-phosphoglycerate + ATP = (2R)-3-phospho-glyceroyl phosphate + ADP</text>
        <dbReference type="Rhea" id="RHEA:14801"/>
        <dbReference type="ChEBI" id="CHEBI:30616"/>
        <dbReference type="ChEBI" id="CHEBI:57604"/>
        <dbReference type="ChEBI" id="CHEBI:58272"/>
        <dbReference type="ChEBI" id="CHEBI:456216"/>
        <dbReference type="EC" id="2.7.2.3"/>
    </reaction>
</comment>
<dbReference type="PIRSF" id="PIRSF000724">
    <property type="entry name" value="Pgk"/>
    <property type="match status" value="1"/>
</dbReference>
<reference evidence="10 11" key="1">
    <citation type="journal article" date="2016" name="Nat. Commun.">
        <title>Thousands of microbial genomes shed light on interconnected biogeochemical processes in an aquifer system.</title>
        <authorList>
            <person name="Anantharaman K."/>
            <person name="Brown C.T."/>
            <person name="Hug L.A."/>
            <person name="Sharon I."/>
            <person name="Castelle C.J."/>
            <person name="Probst A.J."/>
            <person name="Thomas B.C."/>
            <person name="Singh A."/>
            <person name="Wilkins M.J."/>
            <person name="Karaoz U."/>
            <person name="Brodie E.L."/>
            <person name="Williams K.H."/>
            <person name="Hubbard S.S."/>
            <person name="Banfield J.F."/>
        </authorList>
    </citation>
    <scope>NUCLEOTIDE SEQUENCE [LARGE SCALE GENOMIC DNA]</scope>
</reference>
<evidence type="ECO:0000256" key="5">
    <source>
        <dbReference type="ARBA" id="ARBA00022777"/>
    </source>
</evidence>
<dbReference type="InterPro" id="IPR015911">
    <property type="entry name" value="Phosphoglycerate_kinase_CS"/>
</dbReference>
<dbReference type="GO" id="GO:0005524">
    <property type="term" value="F:ATP binding"/>
    <property type="evidence" value="ECO:0007669"/>
    <property type="project" value="UniProtKB-KW"/>
</dbReference>
<dbReference type="Proteomes" id="UP000176846">
    <property type="component" value="Unassembled WGS sequence"/>
</dbReference>
<dbReference type="GO" id="GO:0006096">
    <property type="term" value="P:glycolytic process"/>
    <property type="evidence" value="ECO:0007669"/>
    <property type="project" value="UniProtKB-UniRule"/>
</dbReference>
<comment type="caution">
    <text evidence="7">Lacks conserved residue(s) required for the propagation of feature annotation.</text>
</comment>
<evidence type="ECO:0000256" key="1">
    <source>
        <dbReference type="ARBA" id="ARBA00000642"/>
    </source>
</evidence>
<comment type="subcellular location">
    <subcellularLocation>
        <location evidence="7">Cytoplasm</location>
    </subcellularLocation>
</comment>
<sequence>MRGKLKTIPKNFKLKGKKVLLRVDFNVPLEKFGNKYRVMDTARLEYAIPTIVRLSKAGARVILLTHIGEPDGKIITALRVKPIIEKLKHLLPKEVPQPRSIYHWRFKQLRSLVNELEDGEIFCLENVRFHKGEEPNDRTFAKELSTLADLYVNEAFSVSHRTHASLVGICNYLPHYAGWRFAEEVAALDRVSVRPRRPFVLVLGGAKAHDKIALMIKLVPRVTVILLAGVVANTLLKMKGIGIGRSRFDEHPAVASLEELMKKFQAFPGFKEKINLLELPLDAIVANGPDGPARVVDFSAGENLKPTESIYDIGPKTMRHFAMFLRKARTIVWNGPMGMIEQRRFRHGSLVVAEMIAARSKGKAFGVVGGGESIAVLNETGMAKHVDYISTGGGAMLEYLSGQELSGLKPLLINPAGKVRGKSKEKTS</sequence>
<comment type="pathway">
    <text evidence="7">Carbohydrate degradation; glycolysis; pyruvate from D-glyceraldehyde 3-phosphate: step 2/5.</text>
</comment>
<dbReference type="HAMAP" id="MF_00145">
    <property type="entry name" value="Phosphoglyc_kinase"/>
    <property type="match status" value="1"/>
</dbReference>
<feature type="binding site" evidence="7">
    <location>
        <begin position="24"/>
        <end position="26"/>
    </location>
    <ligand>
        <name>substrate</name>
    </ligand>
</feature>
<evidence type="ECO:0000313" key="10">
    <source>
        <dbReference type="EMBL" id="OGL82715.1"/>
    </source>
</evidence>
<dbReference type="GO" id="GO:0004618">
    <property type="term" value="F:phosphoglycerate kinase activity"/>
    <property type="evidence" value="ECO:0007669"/>
    <property type="project" value="UniProtKB-UniRule"/>
</dbReference>
<evidence type="ECO:0000256" key="7">
    <source>
        <dbReference type="HAMAP-Rule" id="MF_00145"/>
    </source>
</evidence>
<dbReference type="PANTHER" id="PTHR11406">
    <property type="entry name" value="PHOSPHOGLYCERATE KINASE"/>
    <property type="match status" value="1"/>
</dbReference>
<keyword evidence="7" id="KW-0324">Glycolysis</keyword>
<evidence type="ECO:0000256" key="9">
    <source>
        <dbReference type="RuleBase" id="RU000532"/>
    </source>
</evidence>
<dbReference type="Pfam" id="PF00162">
    <property type="entry name" value="PGK"/>
    <property type="match status" value="1"/>
</dbReference>
<comment type="caution">
    <text evidence="10">The sequence shown here is derived from an EMBL/GenBank/DDBJ whole genome shotgun (WGS) entry which is preliminary data.</text>
</comment>
<dbReference type="SUPFAM" id="SSF53748">
    <property type="entry name" value="Phosphoglycerate kinase"/>
    <property type="match status" value="1"/>
</dbReference>
<evidence type="ECO:0000256" key="6">
    <source>
        <dbReference type="ARBA" id="ARBA00022840"/>
    </source>
</evidence>
<dbReference type="GO" id="GO:0043531">
    <property type="term" value="F:ADP binding"/>
    <property type="evidence" value="ECO:0007669"/>
    <property type="project" value="TreeGrafter"/>
</dbReference>
<comment type="subunit">
    <text evidence="7">Monomer.</text>
</comment>
<proteinExistence type="inferred from homology"/>
<feature type="binding site" evidence="7 8">
    <location>
        <position position="211"/>
    </location>
    <ligand>
        <name>ATP</name>
        <dbReference type="ChEBI" id="CHEBI:30616"/>
    </ligand>
</feature>
<evidence type="ECO:0000256" key="4">
    <source>
        <dbReference type="ARBA" id="ARBA00022741"/>
    </source>
</evidence>
<accession>A0A1F7UWR5</accession>
<dbReference type="PRINTS" id="PR00477">
    <property type="entry name" value="PHGLYCKINASE"/>
</dbReference>
<dbReference type="EMBL" id="MGEK01000011">
    <property type="protein sequence ID" value="OGL82715.1"/>
    <property type="molecule type" value="Genomic_DNA"/>
</dbReference>
<feature type="binding site" evidence="7 8">
    <location>
        <position position="341"/>
    </location>
    <ligand>
        <name>ATP</name>
        <dbReference type="ChEBI" id="CHEBI:30616"/>
    </ligand>
</feature>
<feature type="binding site" evidence="7">
    <location>
        <position position="43"/>
    </location>
    <ligand>
        <name>substrate</name>
    </ligand>
</feature>
<organism evidence="10 11">
    <name type="scientific">Candidatus Uhrbacteria bacterium RIFCSPLOWO2_01_FULL_47_25</name>
    <dbReference type="NCBI Taxonomy" id="1802402"/>
    <lineage>
        <taxon>Bacteria</taxon>
        <taxon>Candidatus Uhriibacteriota</taxon>
    </lineage>
</organism>
<dbReference type="PANTHER" id="PTHR11406:SF23">
    <property type="entry name" value="PHOSPHOGLYCERATE KINASE 1, CHLOROPLASTIC-RELATED"/>
    <property type="match status" value="1"/>
</dbReference>
<protein>
    <recommendedName>
        <fullName evidence="2 7">Phosphoglycerate kinase</fullName>
        <ecNumber evidence="2 7">2.7.2.3</ecNumber>
    </recommendedName>
</protein>
<dbReference type="GO" id="GO:0006094">
    <property type="term" value="P:gluconeogenesis"/>
    <property type="evidence" value="ECO:0007669"/>
    <property type="project" value="TreeGrafter"/>
</dbReference>
<feature type="binding site" evidence="7">
    <location>
        <position position="128"/>
    </location>
    <ligand>
        <name>substrate</name>
    </ligand>
</feature>
<dbReference type="Gene3D" id="3.40.50.1260">
    <property type="entry name" value="Phosphoglycerate kinase, N-terminal domain"/>
    <property type="match status" value="2"/>
</dbReference>
<dbReference type="EC" id="2.7.2.3" evidence="2 7"/>
<keyword evidence="7" id="KW-0963">Cytoplasm</keyword>
<gene>
    <name evidence="7" type="primary">pgk</name>
    <name evidence="10" type="ORF">A2936_03970</name>
</gene>
<feature type="binding site" evidence="7">
    <location>
        <position position="161"/>
    </location>
    <ligand>
        <name>substrate</name>
    </ligand>
</feature>